<accession>A0A1H1TUC8</accession>
<dbReference type="InterPro" id="IPR019660">
    <property type="entry name" value="Put_sensory_transdc_reg_YbjN"/>
</dbReference>
<organism evidence="1 2">
    <name type="scientific">Paraoerskovia marina</name>
    <dbReference type="NCBI Taxonomy" id="545619"/>
    <lineage>
        <taxon>Bacteria</taxon>
        <taxon>Bacillati</taxon>
        <taxon>Actinomycetota</taxon>
        <taxon>Actinomycetes</taxon>
        <taxon>Micrococcales</taxon>
        <taxon>Cellulomonadaceae</taxon>
        <taxon>Paraoerskovia</taxon>
    </lineage>
</organism>
<dbReference type="Proteomes" id="UP000185663">
    <property type="component" value="Chromosome I"/>
</dbReference>
<evidence type="ECO:0000313" key="2">
    <source>
        <dbReference type="Proteomes" id="UP000185663"/>
    </source>
</evidence>
<dbReference type="AlphaFoldDB" id="A0A1H1TUC8"/>
<gene>
    <name evidence="1" type="ORF">SAMN04489860_2004</name>
</gene>
<dbReference type="Pfam" id="PF10722">
    <property type="entry name" value="YbjN"/>
    <property type="match status" value="1"/>
</dbReference>
<keyword evidence="2" id="KW-1185">Reference proteome</keyword>
<sequence>MRELGRLPDAGNDRLRPLDVDRLHARLLHLGINAARDVEDDLVWSWRGREFTVRAIGADTEILDLRADWPRTPTIDRLAEFWRLCNAWNAERVWPTASVRVDDDGEVLLGGRVSIDVETGVSEAQLDHLLRTAIGSTVAFFDAVDGTYPDPIAEAP</sequence>
<reference evidence="1 2" key="1">
    <citation type="submission" date="2016-10" db="EMBL/GenBank/DDBJ databases">
        <authorList>
            <person name="de Groot N.N."/>
        </authorList>
    </citation>
    <scope>NUCLEOTIDE SEQUENCE [LARGE SCALE GENOMIC DNA]</scope>
    <source>
        <strain evidence="1 2">DSM 22126</strain>
    </source>
</reference>
<dbReference type="eggNOG" id="ENOG5032V8W">
    <property type="taxonomic scope" value="Bacteria"/>
</dbReference>
<dbReference type="EMBL" id="LT629776">
    <property type="protein sequence ID" value="SDS63807.1"/>
    <property type="molecule type" value="Genomic_DNA"/>
</dbReference>
<name>A0A1H1TUC8_9CELL</name>
<protein>
    <submittedName>
        <fullName evidence="1">Putative sensory transduction regulator</fullName>
    </submittedName>
</protein>
<proteinExistence type="predicted"/>
<dbReference type="STRING" id="545619.SAMN04489860_2004"/>
<evidence type="ECO:0000313" key="1">
    <source>
        <dbReference type="EMBL" id="SDS63807.1"/>
    </source>
</evidence>